<evidence type="ECO:0008006" key="4">
    <source>
        <dbReference type="Google" id="ProtNLM"/>
    </source>
</evidence>
<evidence type="ECO:0000313" key="3">
    <source>
        <dbReference type="Proteomes" id="UP000561726"/>
    </source>
</evidence>
<feature type="compositionally biased region" description="Basic and acidic residues" evidence="1">
    <location>
        <begin position="91"/>
        <end position="103"/>
    </location>
</feature>
<evidence type="ECO:0000313" key="2">
    <source>
        <dbReference type="EMBL" id="MBB5643226.1"/>
    </source>
</evidence>
<proteinExistence type="predicted"/>
<organism evidence="2 3">
    <name type="scientific">Cryobacterium roopkundense</name>
    <dbReference type="NCBI Taxonomy" id="1001240"/>
    <lineage>
        <taxon>Bacteria</taxon>
        <taxon>Bacillati</taxon>
        <taxon>Actinomycetota</taxon>
        <taxon>Actinomycetes</taxon>
        <taxon>Micrococcales</taxon>
        <taxon>Microbacteriaceae</taxon>
        <taxon>Cryobacterium</taxon>
    </lineage>
</organism>
<protein>
    <recommendedName>
        <fullName evidence="4">YtxH domain-containing protein</fullName>
    </recommendedName>
</protein>
<dbReference type="AlphaFoldDB" id="A0A7W8ZZT3"/>
<name>A0A7W8ZZT3_9MICO</name>
<dbReference type="RefSeq" id="WP_035837216.1">
    <property type="nucleotide sequence ID" value="NZ_JACHBQ010000001.1"/>
</dbReference>
<accession>A0A7W8ZZT3</accession>
<feature type="region of interest" description="Disordered" evidence="1">
    <location>
        <begin position="72"/>
        <end position="103"/>
    </location>
</feature>
<dbReference type="Proteomes" id="UP000561726">
    <property type="component" value="Unassembled WGS sequence"/>
</dbReference>
<reference evidence="2 3" key="1">
    <citation type="submission" date="2020-08" db="EMBL/GenBank/DDBJ databases">
        <title>Sequencing the genomes of 1000 actinobacteria strains.</title>
        <authorList>
            <person name="Klenk H.-P."/>
        </authorList>
    </citation>
    <scope>NUCLEOTIDE SEQUENCE [LARGE SCALE GENOMIC DNA]</scope>
    <source>
        <strain evidence="2 3">DSM 21065</strain>
    </source>
</reference>
<sequence length="103" mass="10977">MRGRLLFLAGLATGYVLGSRAGRRAYDRLATKAREVWGDPNLQKVVAQTEQAARDAAALAQAKVSELIDQASTAATTQRQKAETVVSDAADAVKDATRESDTD</sequence>
<dbReference type="OrthoDB" id="5125216at2"/>
<dbReference type="EMBL" id="JACHBQ010000001">
    <property type="protein sequence ID" value="MBB5643226.1"/>
    <property type="molecule type" value="Genomic_DNA"/>
</dbReference>
<gene>
    <name evidence="2" type="ORF">BJ997_003774</name>
</gene>
<evidence type="ECO:0000256" key="1">
    <source>
        <dbReference type="SAM" id="MobiDB-lite"/>
    </source>
</evidence>
<comment type="caution">
    <text evidence="2">The sequence shown here is derived from an EMBL/GenBank/DDBJ whole genome shotgun (WGS) entry which is preliminary data.</text>
</comment>